<sequence>MGCGQCHFYSYIKKYIDKYVGVDIIRYDSVPNGITVICCDLNEDIIPIEEQADLVVSIETIEHLENPRSFFRNLVRLTKPGGLIAVSTPNNLSLRSIGSLLLRGHFAAFQEGNGNYPAHITALLEIDLLRLAKENHLINMNIGYSNKGKIPWLSFYWPSFLKGKLFSDNIVLLAQKPI</sequence>
<protein>
    <recommendedName>
        <fullName evidence="1">Methyltransferase type 11 domain-containing protein</fullName>
    </recommendedName>
</protein>
<name>A0ABR4ZY46_9BACT</name>
<organism evidence="2 3">
    <name type="scientific">Methylacidiphilum kamchatkense Kam1</name>
    <dbReference type="NCBI Taxonomy" id="1202785"/>
    <lineage>
        <taxon>Bacteria</taxon>
        <taxon>Pseudomonadati</taxon>
        <taxon>Verrucomicrobiota</taxon>
        <taxon>Methylacidiphilae</taxon>
        <taxon>Methylacidiphilales</taxon>
        <taxon>Methylacidiphilaceae</taxon>
        <taxon>Methylacidiphilum (ex Ratnadevi et al. 2023)</taxon>
    </lineage>
</organism>
<proteinExistence type="predicted"/>
<dbReference type="EMBL" id="JQNX01000001">
    <property type="protein sequence ID" value="KIE59175.1"/>
    <property type="molecule type" value="Genomic_DNA"/>
</dbReference>
<dbReference type="PANTHER" id="PTHR43861">
    <property type="entry name" value="TRANS-ACONITATE 2-METHYLTRANSFERASE-RELATED"/>
    <property type="match status" value="1"/>
</dbReference>
<dbReference type="SUPFAM" id="SSF53335">
    <property type="entry name" value="S-adenosyl-L-methionine-dependent methyltransferases"/>
    <property type="match status" value="1"/>
</dbReference>
<evidence type="ECO:0000259" key="1">
    <source>
        <dbReference type="Pfam" id="PF08241"/>
    </source>
</evidence>
<gene>
    <name evidence="2" type="ORF">A946_00065</name>
</gene>
<accession>A0ABR4ZY46</accession>
<evidence type="ECO:0000313" key="3">
    <source>
        <dbReference type="Proteomes" id="UP000031594"/>
    </source>
</evidence>
<dbReference type="Gene3D" id="3.40.50.150">
    <property type="entry name" value="Vaccinia Virus protein VP39"/>
    <property type="match status" value="1"/>
</dbReference>
<reference evidence="2 3" key="1">
    <citation type="submission" date="2014-08" db="EMBL/GenBank/DDBJ databases">
        <title>Methylacidiphilum kamchatkense strain Kam1 draft genome sequence.</title>
        <authorList>
            <person name="Birkeland N.-K."/>
            <person name="Erikstad H.A."/>
        </authorList>
    </citation>
    <scope>NUCLEOTIDE SEQUENCE [LARGE SCALE GENOMIC DNA]</scope>
    <source>
        <strain evidence="2 3">Kam1</strain>
    </source>
</reference>
<feature type="domain" description="Methyltransferase type 11" evidence="1">
    <location>
        <begin position="1"/>
        <end position="85"/>
    </location>
</feature>
<dbReference type="Proteomes" id="UP000031594">
    <property type="component" value="Unassembled WGS sequence"/>
</dbReference>
<dbReference type="CDD" id="cd02440">
    <property type="entry name" value="AdoMet_MTases"/>
    <property type="match status" value="1"/>
</dbReference>
<dbReference type="InterPro" id="IPR013216">
    <property type="entry name" value="Methyltransf_11"/>
</dbReference>
<dbReference type="InterPro" id="IPR029063">
    <property type="entry name" value="SAM-dependent_MTases_sf"/>
</dbReference>
<dbReference type="Pfam" id="PF08241">
    <property type="entry name" value="Methyltransf_11"/>
    <property type="match status" value="1"/>
</dbReference>
<keyword evidence="3" id="KW-1185">Reference proteome</keyword>
<evidence type="ECO:0000313" key="2">
    <source>
        <dbReference type="EMBL" id="KIE59175.1"/>
    </source>
</evidence>
<comment type="caution">
    <text evidence="2">The sequence shown here is derived from an EMBL/GenBank/DDBJ whole genome shotgun (WGS) entry which is preliminary data.</text>
</comment>